<dbReference type="EMBL" id="CAJNNV010025706">
    <property type="protein sequence ID" value="CAE8615770.1"/>
    <property type="molecule type" value="Genomic_DNA"/>
</dbReference>
<protein>
    <submittedName>
        <fullName evidence="1">Uncharacterized protein</fullName>
    </submittedName>
</protein>
<dbReference type="Proteomes" id="UP000654075">
    <property type="component" value="Unassembled WGS sequence"/>
</dbReference>
<sequence>SADDCTGAAKFGMDSKLCFAGSRLGLTLSATFVTDDGAGKMNFAVSGMVSGNCEGIPFSHIGQSLNLEQKKLKDCLPDVVSVANVKYCSDQGEIVLKFAKPLPITVTLTKTACDNPALFAVLPQNTNLQGNLMDLPAAEWAGGLSQQSALDLQNEYFKMFGNTGDNCSELFLRVCKPLCSRTNMGACIDHGCCEGHPSQTGKLDMAESLRFKEFVQQLPWPGGGDCSGADLIPADSKLCFAGSRLGLTLSATVVTDDSSAGKVSFAVSWNMVGGSCPEVSFSQDGQSLNLEQDKLKDCLPDIVSLSDVKYCSDQGEMVLQFAKPLPIPVTLTKTACDNPALFAVLPQTTNLQGNRMDLPAAEWADGLSQQSALDLQNEYFKMSGKSGDNCNETSYRVCRPFCDRIKTGPCIDMGCCNGSSSQIGTLNIAESSRSQELAQQLQLAGHGDCSGAAKIPASSTLCFASGSRLGLSLFAIVVTDNSGAGKMNLDVSWGMMGWSCPDVAFSQDGQSLKVEQDKLKDHFRHMARVRDVKYCSDQGEVVLHFARPLHIPVTLRKTACDNPALFAVLPQITNLRGNRMDLPAAERADELSQQSALDLQNKMVWKSGDNCSEMNLGVCKPLCSRIKAGPCIDLGCC</sequence>
<name>A0A813FTE7_POLGL</name>
<gene>
    <name evidence="1" type="ORF">PGLA1383_LOCUS33482</name>
</gene>
<evidence type="ECO:0000313" key="2">
    <source>
        <dbReference type="Proteomes" id="UP000654075"/>
    </source>
</evidence>
<feature type="non-terminal residue" evidence="1">
    <location>
        <position position="1"/>
    </location>
</feature>
<comment type="caution">
    <text evidence="1">The sequence shown here is derived from an EMBL/GenBank/DDBJ whole genome shotgun (WGS) entry which is preliminary data.</text>
</comment>
<evidence type="ECO:0000313" key="1">
    <source>
        <dbReference type="EMBL" id="CAE8615770.1"/>
    </source>
</evidence>
<dbReference type="AlphaFoldDB" id="A0A813FTE7"/>
<reference evidence="1" key="1">
    <citation type="submission" date="2021-02" db="EMBL/GenBank/DDBJ databases">
        <authorList>
            <person name="Dougan E. K."/>
            <person name="Rhodes N."/>
            <person name="Thang M."/>
            <person name="Chan C."/>
        </authorList>
    </citation>
    <scope>NUCLEOTIDE SEQUENCE</scope>
</reference>
<organism evidence="1 2">
    <name type="scientific">Polarella glacialis</name>
    <name type="common">Dinoflagellate</name>
    <dbReference type="NCBI Taxonomy" id="89957"/>
    <lineage>
        <taxon>Eukaryota</taxon>
        <taxon>Sar</taxon>
        <taxon>Alveolata</taxon>
        <taxon>Dinophyceae</taxon>
        <taxon>Suessiales</taxon>
        <taxon>Suessiaceae</taxon>
        <taxon>Polarella</taxon>
    </lineage>
</organism>
<proteinExistence type="predicted"/>
<keyword evidence="2" id="KW-1185">Reference proteome</keyword>
<accession>A0A813FTE7</accession>